<dbReference type="RefSeq" id="WP_183898950.1">
    <property type="nucleotide sequence ID" value="NZ_JACIDW010000002.1"/>
</dbReference>
<keyword evidence="5" id="KW-1185">Reference proteome</keyword>
<feature type="domain" description="N-acetyltransferase" evidence="3">
    <location>
        <begin position="4"/>
        <end position="165"/>
    </location>
</feature>
<evidence type="ECO:0000313" key="4">
    <source>
        <dbReference type="EMBL" id="MBB3963221.1"/>
    </source>
</evidence>
<dbReference type="GO" id="GO:0016747">
    <property type="term" value="F:acyltransferase activity, transferring groups other than amino-acyl groups"/>
    <property type="evidence" value="ECO:0007669"/>
    <property type="project" value="InterPro"/>
</dbReference>
<organism evidence="4 5">
    <name type="scientific">Rhizobium metallidurans</name>
    <dbReference type="NCBI Taxonomy" id="1265931"/>
    <lineage>
        <taxon>Bacteria</taxon>
        <taxon>Pseudomonadati</taxon>
        <taxon>Pseudomonadota</taxon>
        <taxon>Alphaproteobacteria</taxon>
        <taxon>Hyphomicrobiales</taxon>
        <taxon>Rhizobiaceae</taxon>
        <taxon>Rhizobium/Agrobacterium group</taxon>
        <taxon>Rhizobium</taxon>
    </lineage>
</organism>
<comment type="caution">
    <text evidence="4">The sequence shown here is derived from an EMBL/GenBank/DDBJ whole genome shotgun (WGS) entry which is preliminary data.</text>
</comment>
<name>A0A7W6GB27_9HYPH</name>
<dbReference type="PANTHER" id="PTHR43072:SF23">
    <property type="entry name" value="UPF0039 PROTEIN C11D3.02C"/>
    <property type="match status" value="1"/>
</dbReference>
<dbReference type="PANTHER" id="PTHR43072">
    <property type="entry name" value="N-ACETYLTRANSFERASE"/>
    <property type="match status" value="1"/>
</dbReference>
<proteinExistence type="predicted"/>
<reference evidence="4 5" key="1">
    <citation type="submission" date="2020-08" db="EMBL/GenBank/DDBJ databases">
        <title>Genomic Encyclopedia of Type Strains, Phase IV (KMG-IV): sequencing the most valuable type-strain genomes for metagenomic binning, comparative biology and taxonomic classification.</title>
        <authorList>
            <person name="Goeker M."/>
        </authorList>
    </citation>
    <scope>NUCLEOTIDE SEQUENCE [LARGE SCALE GENOMIC DNA]</scope>
    <source>
        <strain evidence="4 5">DSM 26575</strain>
    </source>
</reference>
<evidence type="ECO:0000256" key="2">
    <source>
        <dbReference type="ARBA" id="ARBA00023315"/>
    </source>
</evidence>
<protein>
    <submittedName>
        <fullName evidence="4">RimJ/RimL family protein N-acetyltransferase</fullName>
    </submittedName>
</protein>
<dbReference type="Pfam" id="PF00583">
    <property type="entry name" value="Acetyltransf_1"/>
    <property type="match status" value="1"/>
</dbReference>
<dbReference type="Gene3D" id="3.40.630.30">
    <property type="match status" value="1"/>
</dbReference>
<dbReference type="PROSITE" id="PS51186">
    <property type="entry name" value="GNAT"/>
    <property type="match status" value="1"/>
</dbReference>
<sequence>MSEIIIEPIADRHIESFHHALDTVARERRYLTFLEAPPLESTRDFVRDMIAHGHSQFVATTKGAVVGWCDIRRHSQPVHAHGGALGMGILPSFRGQGLGERLIRVTIDDALAKGLVRIELSVHADNARAIRLYERVGFAREGIGRQAVRIDGRFLDVIAMAFVLYEY</sequence>
<dbReference type="Proteomes" id="UP000582090">
    <property type="component" value="Unassembled WGS sequence"/>
</dbReference>
<keyword evidence="2" id="KW-0012">Acyltransferase</keyword>
<evidence type="ECO:0000259" key="3">
    <source>
        <dbReference type="PROSITE" id="PS51186"/>
    </source>
</evidence>
<evidence type="ECO:0000313" key="5">
    <source>
        <dbReference type="Proteomes" id="UP000582090"/>
    </source>
</evidence>
<dbReference type="SUPFAM" id="SSF55729">
    <property type="entry name" value="Acyl-CoA N-acyltransferases (Nat)"/>
    <property type="match status" value="1"/>
</dbReference>
<evidence type="ECO:0000256" key="1">
    <source>
        <dbReference type="ARBA" id="ARBA00022679"/>
    </source>
</evidence>
<keyword evidence="1 4" id="KW-0808">Transferase</keyword>
<gene>
    <name evidence="4" type="ORF">GGQ67_000846</name>
</gene>
<dbReference type="CDD" id="cd04301">
    <property type="entry name" value="NAT_SF"/>
    <property type="match status" value="1"/>
</dbReference>
<dbReference type="AlphaFoldDB" id="A0A7W6GB27"/>
<dbReference type="InterPro" id="IPR016181">
    <property type="entry name" value="Acyl_CoA_acyltransferase"/>
</dbReference>
<dbReference type="InterPro" id="IPR000182">
    <property type="entry name" value="GNAT_dom"/>
</dbReference>
<dbReference type="EMBL" id="JACIDW010000002">
    <property type="protein sequence ID" value="MBB3963221.1"/>
    <property type="molecule type" value="Genomic_DNA"/>
</dbReference>
<accession>A0A7W6GB27</accession>